<dbReference type="RefSeq" id="XP_044560132.1">
    <property type="nucleotide sequence ID" value="XM_044708935.1"/>
</dbReference>
<dbReference type="OrthoDB" id="10407178at2759"/>
<dbReference type="Pfam" id="PF13761">
    <property type="entry name" value="DUF4166"/>
    <property type="match status" value="1"/>
</dbReference>
<name>A0A6A5BR51_NAEFO</name>
<sequence>MLRRGRLSIARYLSMGKPHEVQWRMKRFWTLPSPSSPTIIPTIETTCFSDDQHYDTFGSNEHFQQQQQRFYHSDSTTTTTTAPLSQETTTHHLLKVFEFGLGKENVQSLPEYFMKFHTGQRVDSTPLIARGHLIVTRGSNWFTRILATIGGLPKENLKGALVMVTVDDEEHGGMWKRTFDGQEMNSKWDIQRGCDDDGTSKKDHSYVVESFVPFSFGFELIPIYGRLEEEHHDTSSEQVIGFEHAFRKMWMFNIPVPKMFALDPSGKSVCVNSRSWHVEVNISNPLLGRICSYRGIMTAEKKS</sequence>
<dbReference type="EMBL" id="VFQX01000044">
    <property type="protein sequence ID" value="KAF0975419.1"/>
    <property type="molecule type" value="Genomic_DNA"/>
</dbReference>
<dbReference type="AlphaFoldDB" id="A0A6A5BR51"/>
<accession>A0A6A5BR51</accession>
<dbReference type="Proteomes" id="UP000444721">
    <property type="component" value="Unassembled WGS sequence"/>
</dbReference>
<dbReference type="InterPro" id="IPR025311">
    <property type="entry name" value="DUF4166"/>
</dbReference>
<reference evidence="2 3" key="1">
    <citation type="journal article" date="2019" name="Sci. Rep.">
        <title>Nanopore sequencing improves the draft genome of the human pathogenic amoeba Naegleria fowleri.</title>
        <authorList>
            <person name="Liechti N."/>
            <person name="Schurch N."/>
            <person name="Bruggmann R."/>
            <person name="Wittwer M."/>
        </authorList>
    </citation>
    <scope>NUCLEOTIDE SEQUENCE [LARGE SCALE GENOMIC DNA]</scope>
    <source>
        <strain evidence="2 3">ATCC 30894</strain>
    </source>
</reference>
<feature type="domain" description="DUF4166" evidence="1">
    <location>
        <begin position="111"/>
        <end position="295"/>
    </location>
</feature>
<protein>
    <recommendedName>
        <fullName evidence="1">DUF4166 domain-containing protein</fullName>
    </recommendedName>
</protein>
<proteinExistence type="predicted"/>
<comment type="caution">
    <text evidence="2">The sequence shown here is derived from an EMBL/GenBank/DDBJ whole genome shotgun (WGS) entry which is preliminary data.</text>
</comment>
<dbReference type="VEuPathDB" id="AmoebaDB:FDP41_005413"/>
<evidence type="ECO:0000259" key="1">
    <source>
        <dbReference type="Pfam" id="PF13761"/>
    </source>
</evidence>
<dbReference type="VEuPathDB" id="AmoebaDB:NF0014870"/>
<keyword evidence="3" id="KW-1185">Reference proteome</keyword>
<dbReference type="GeneID" id="68112631"/>
<evidence type="ECO:0000313" key="2">
    <source>
        <dbReference type="EMBL" id="KAF0975419.1"/>
    </source>
</evidence>
<evidence type="ECO:0000313" key="3">
    <source>
        <dbReference type="Proteomes" id="UP000444721"/>
    </source>
</evidence>
<organism evidence="2 3">
    <name type="scientific">Naegleria fowleri</name>
    <name type="common">Brain eating amoeba</name>
    <dbReference type="NCBI Taxonomy" id="5763"/>
    <lineage>
        <taxon>Eukaryota</taxon>
        <taxon>Discoba</taxon>
        <taxon>Heterolobosea</taxon>
        <taxon>Tetramitia</taxon>
        <taxon>Eutetramitia</taxon>
        <taxon>Vahlkampfiidae</taxon>
        <taxon>Naegleria</taxon>
    </lineage>
</organism>
<gene>
    <name evidence="2" type="ORF">FDP41_005413</name>
</gene>
<dbReference type="VEuPathDB" id="AmoebaDB:NfTy_066030"/>